<reference evidence="2 3" key="1">
    <citation type="submission" date="2020-02" db="EMBL/GenBank/DDBJ databases">
        <title>Draft genome sequence of Limisphaera ngatamarikiensis NGM72.4T, a thermophilic Verrucomicrobia grouped in subdivision 3.</title>
        <authorList>
            <person name="Carere C.R."/>
            <person name="Steen J."/>
            <person name="Hugenholtz P."/>
            <person name="Stott M.B."/>
        </authorList>
    </citation>
    <scope>NUCLEOTIDE SEQUENCE [LARGE SCALE GENOMIC DNA]</scope>
    <source>
        <strain evidence="2 3">NGM72.4</strain>
    </source>
</reference>
<protein>
    <recommendedName>
        <fullName evidence="4">RHS repeat-associated core domain-containing protein</fullName>
    </recommendedName>
</protein>
<evidence type="ECO:0000313" key="2">
    <source>
        <dbReference type="EMBL" id="NGO39082.1"/>
    </source>
</evidence>
<organism evidence="2 3">
    <name type="scientific">Limisphaera ngatamarikiensis</name>
    <dbReference type="NCBI Taxonomy" id="1324935"/>
    <lineage>
        <taxon>Bacteria</taxon>
        <taxon>Pseudomonadati</taxon>
        <taxon>Verrucomicrobiota</taxon>
        <taxon>Verrucomicrobiia</taxon>
        <taxon>Limisphaerales</taxon>
        <taxon>Limisphaeraceae</taxon>
        <taxon>Limisphaera</taxon>
    </lineage>
</organism>
<dbReference type="AlphaFoldDB" id="A0A6M1RWD8"/>
<feature type="region of interest" description="Disordered" evidence="1">
    <location>
        <begin position="90"/>
        <end position="117"/>
    </location>
</feature>
<accession>A0A6M1RWD8</accession>
<sequence>MGQCGSASGGLDVRSVGGRARQVRRVWTNSTKRTEDGTGLVLYEYRAHSPALGRWLSRDPIEEQGRANLFAFCVNQAVGTTDYLGLQFAPPGWPRAGPGSPPFPPPQPPLPQPPQTHDPEEFALWRRVVDGSDKKFLERLCTRVISTCSGFRTHVQHYKSAQEPCPGPPHLWGRRFSGREVTTPEKHCNRLVCGPCNNNGTALKHGSGAGKPGTSASDEEIMDCIQMENLIGGTTFQHTCVVPARGRRCGIVASHVSDVHTSCSLCWVLLSLPW</sequence>
<dbReference type="NCBIfam" id="TIGR03696">
    <property type="entry name" value="Rhs_assc_core"/>
    <property type="match status" value="1"/>
</dbReference>
<name>A0A6M1RWD8_9BACT</name>
<evidence type="ECO:0000313" key="3">
    <source>
        <dbReference type="Proteomes" id="UP000477311"/>
    </source>
</evidence>
<proteinExistence type="predicted"/>
<feature type="compositionally biased region" description="Pro residues" evidence="1">
    <location>
        <begin position="99"/>
        <end position="116"/>
    </location>
</feature>
<dbReference type="InterPro" id="IPR022385">
    <property type="entry name" value="Rhs_assc_core"/>
</dbReference>
<comment type="caution">
    <text evidence="2">The sequence shown here is derived from an EMBL/GenBank/DDBJ whole genome shotgun (WGS) entry which is preliminary data.</text>
</comment>
<dbReference type="Proteomes" id="UP000477311">
    <property type="component" value="Unassembled WGS sequence"/>
</dbReference>
<dbReference type="EMBL" id="JAAKYA010000043">
    <property type="protein sequence ID" value="NGO39082.1"/>
    <property type="molecule type" value="Genomic_DNA"/>
</dbReference>
<keyword evidence="3" id="KW-1185">Reference proteome</keyword>
<evidence type="ECO:0000256" key="1">
    <source>
        <dbReference type="SAM" id="MobiDB-lite"/>
    </source>
</evidence>
<dbReference type="Gene3D" id="2.180.10.10">
    <property type="entry name" value="RHS repeat-associated core"/>
    <property type="match status" value="1"/>
</dbReference>
<evidence type="ECO:0008006" key="4">
    <source>
        <dbReference type="Google" id="ProtNLM"/>
    </source>
</evidence>
<gene>
    <name evidence="2" type="ORF">G4L39_06680</name>
</gene>